<dbReference type="Proteomes" id="UP001063166">
    <property type="component" value="Unassembled WGS sequence"/>
</dbReference>
<feature type="region of interest" description="Disordered" evidence="1">
    <location>
        <begin position="116"/>
        <end position="172"/>
    </location>
</feature>
<dbReference type="PANTHER" id="PTHR40129:SF2">
    <property type="entry name" value="KETOPANTOATE REDUCTASE N-TERMINAL DOMAIN-CONTAINING PROTEIN"/>
    <property type="match status" value="1"/>
</dbReference>
<reference evidence="2" key="1">
    <citation type="submission" date="2022-07" db="EMBL/GenBank/DDBJ databases">
        <title>The genome of Lyophyllum shimeji provides insight into the initial evolution of ectomycorrhizal fungal genome.</title>
        <authorList>
            <person name="Kobayashi Y."/>
            <person name="Shibata T."/>
            <person name="Hirakawa H."/>
            <person name="Shigenobu S."/>
            <person name="Nishiyama T."/>
            <person name="Yamada A."/>
            <person name="Hasebe M."/>
            <person name="Kawaguchi M."/>
        </authorList>
    </citation>
    <scope>NUCLEOTIDE SEQUENCE</scope>
    <source>
        <strain evidence="2">AT787</strain>
    </source>
</reference>
<dbReference type="PANTHER" id="PTHR40129">
    <property type="entry name" value="KETOPANTOATE REDUCTASE N-TERMINAL DOMAIN-CONTAINING PROTEIN"/>
    <property type="match status" value="1"/>
</dbReference>
<sequence>MVVDILILGAGWTSAFLIPLLSSRSASPRLTYSATSRTGSPARLPFFFDPDLDDVDPFENLPDARTVLITFPILTPQTAERLVGLHGRSRKGGDKDKDFKTGFILLGTSGIWAGPRIPCPSQAGTREPKPHPKPAHANLARPPHAPTRAPPRPRRDRPPRALHPPNAQHRAEPRRLYLLHGHDLARAILAVHAGRFVKAEGQRWLLTDGRVYDWWDLAAARRPSLDAGETAPGPPRPRPCYARWVRELMREQGVRALPRGLGELGRVLDLREFWEVFGLSPVRALLARE</sequence>
<protein>
    <submittedName>
        <fullName evidence="2">Uncharacterized protein</fullName>
    </submittedName>
</protein>
<accession>A0A9P3Q0H8</accession>
<evidence type="ECO:0000313" key="2">
    <source>
        <dbReference type="EMBL" id="GLB44944.1"/>
    </source>
</evidence>
<dbReference type="OrthoDB" id="674948at2759"/>
<comment type="caution">
    <text evidence="2">The sequence shown here is derived from an EMBL/GenBank/DDBJ whole genome shotgun (WGS) entry which is preliminary data.</text>
</comment>
<dbReference type="EMBL" id="BRPK01000019">
    <property type="protein sequence ID" value="GLB44944.1"/>
    <property type="molecule type" value="Genomic_DNA"/>
</dbReference>
<gene>
    <name evidence="2" type="ORF">LshimejAT787_1900220</name>
</gene>
<evidence type="ECO:0000313" key="3">
    <source>
        <dbReference type="Proteomes" id="UP001063166"/>
    </source>
</evidence>
<evidence type="ECO:0000256" key="1">
    <source>
        <dbReference type="SAM" id="MobiDB-lite"/>
    </source>
</evidence>
<organism evidence="2 3">
    <name type="scientific">Lyophyllum shimeji</name>
    <name type="common">Hon-shimeji</name>
    <name type="synonym">Tricholoma shimeji</name>
    <dbReference type="NCBI Taxonomy" id="47721"/>
    <lineage>
        <taxon>Eukaryota</taxon>
        <taxon>Fungi</taxon>
        <taxon>Dikarya</taxon>
        <taxon>Basidiomycota</taxon>
        <taxon>Agaricomycotina</taxon>
        <taxon>Agaricomycetes</taxon>
        <taxon>Agaricomycetidae</taxon>
        <taxon>Agaricales</taxon>
        <taxon>Tricholomatineae</taxon>
        <taxon>Lyophyllaceae</taxon>
        <taxon>Lyophyllum</taxon>
    </lineage>
</organism>
<dbReference type="AlphaFoldDB" id="A0A9P3Q0H8"/>
<keyword evidence="3" id="KW-1185">Reference proteome</keyword>
<proteinExistence type="predicted"/>
<name>A0A9P3Q0H8_LYOSH</name>